<evidence type="ECO:0000256" key="1">
    <source>
        <dbReference type="SAM" id="MobiDB-lite"/>
    </source>
</evidence>
<dbReference type="EMBL" id="ML213510">
    <property type="protein sequence ID" value="TFK51685.1"/>
    <property type="molecule type" value="Genomic_DNA"/>
</dbReference>
<dbReference type="AlphaFoldDB" id="A0A5C3N3X9"/>
<reference evidence="2 3" key="1">
    <citation type="journal article" date="2019" name="Nat. Ecol. Evol.">
        <title>Megaphylogeny resolves global patterns of mushroom evolution.</title>
        <authorList>
            <person name="Varga T."/>
            <person name="Krizsan K."/>
            <person name="Foldi C."/>
            <person name="Dima B."/>
            <person name="Sanchez-Garcia M."/>
            <person name="Sanchez-Ramirez S."/>
            <person name="Szollosi G.J."/>
            <person name="Szarkandi J.G."/>
            <person name="Papp V."/>
            <person name="Albert L."/>
            <person name="Andreopoulos W."/>
            <person name="Angelini C."/>
            <person name="Antonin V."/>
            <person name="Barry K.W."/>
            <person name="Bougher N.L."/>
            <person name="Buchanan P."/>
            <person name="Buyck B."/>
            <person name="Bense V."/>
            <person name="Catcheside P."/>
            <person name="Chovatia M."/>
            <person name="Cooper J."/>
            <person name="Damon W."/>
            <person name="Desjardin D."/>
            <person name="Finy P."/>
            <person name="Geml J."/>
            <person name="Haridas S."/>
            <person name="Hughes K."/>
            <person name="Justo A."/>
            <person name="Karasinski D."/>
            <person name="Kautmanova I."/>
            <person name="Kiss B."/>
            <person name="Kocsube S."/>
            <person name="Kotiranta H."/>
            <person name="LaButti K.M."/>
            <person name="Lechner B.E."/>
            <person name="Liimatainen K."/>
            <person name="Lipzen A."/>
            <person name="Lukacs Z."/>
            <person name="Mihaltcheva S."/>
            <person name="Morgado L.N."/>
            <person name="Niskanen T."/>
            <person name="Noordeloos M.E."/>
            <person name="Ohm R.A."/>
            <person name="Ortiz-Santana B."/>
            <person name="Ovrebo C."/>
            <person name="Racz N."/>
            <person name="Riley R."/>
            <person name="Savchenko A."/>
            <person name="Shiryaev A."/>
            <person name="Soop K."/>
            <person name="Spirin V."/>
            <person name="Szebenyi C."/>
            <person name="Tomsovsky M."/>
            <person name="Tulloss R.E."/>
            <person name="Uehling J."/>
            <person name="Grigoriev I.V."/>
            <person name="Vagvolgyi C."/>
            <person name="Papp T."/>
            <person name="Martin F.M."/>
            <person name="Miettinen O."/>
            <person name="Hibbett D.S."/>
            <person name="Nagy L.G."/>
        </authorList>
    </citation>
    <scope>NUCLEOTIDE SEQUENCE [LARGE SCALE GENOMIC DNA]</scope>
    <source>
        <strain evidence="2 3">OMC1185</strain>
    </source>
</reference>
<protein>
    <submittedName>
        <fullName evidence="2">Uncharacterized protein</fullName>
    </submittedName>
</protein>
<feature type="compositionally biased region" description="Basic and acidic residues" evidence="1">
    <location>
        <begin position="42"/>
        <end position="51"/>
    </location>
</feature>
<organism evidence="2 3">
    <name type="scientific">Heliocybe sulcata</name>
    <dbReference type="NCBI Taxonomy" id="5364"/>
    <lineage>
        <taxon>Eukaryota</taxon>
        <taxon>Fungi</taxon>
        <taxon>Dikarya</taxon>
        <taxon>Basidiomycota</taxon>
        <taxon>Agaricomycotina</taxon>
        <taxon>Agaricomycetes</taxon>
        <taxon>Gloeophyllales</taxon>
        <taxon>Gloeophyllaceae</taxon>
        <taxon>Heliocybe</taxon>
    </lineage>
</organism>
<keyword evidence="3" id="KW-1185">Reference proteome</keyword>
<gene>
    <name evidence="2" type="ORF">OE88DRAFT_1644364</name>
</gene>
<proteinExistence type="predicted"/>
<sequence>MTAGSMNMEAMDDQQREMSIVVGYEGPVQWLNKQAKYTDHLKRCIREDQRSPLKKPSPSPSEEAPNTWKSYWTRSLETIRSTEIARRRNHSCFRARIGKPEVGAERTYTLGQFRSARVRSRDSGGTPTSAVSRAEGGLDSKYEPSNGRVGQKPDSEYIVTLAGGGCQLQIPTASTIPCVGSQKFA</sequence>
<feature type="region of interest" description="Disordered" evidence="1">
    <location>
        <begin position="42"/>
        <end position="67"/>
    </location>
</feature>
<feature type="region of interest" description="Disordered" evidence="1">
    <location>
        <begin position="118"/>
        <end position="153"/>
    </location>
</feature>
<name>A0A5C3N3X9_9AGAM</name>
<evidence type="ECO:0000313" key="3">
    <source>
        <dbReference type="Proteomes" id="UP000305948"/>
    </source>
</evidence>
<dbReference type="Proteomes" id="UP000305948">
    <property type="component" value="Unassembled WGS sequence"/>
</dbReference>
<accession>A0A5C3N3X9</accession>
<evidence type="ECO:0000313" key="2">
    <source>
        <dbReference type="EMBL" id="TFK51685.1"/>
    </source>
</evidence>